<proteinExistence type="predicted"/>
<name>A0A232EMY3_9HYME</name>
<dbReference type="EMBL" id="NNAY01003284">
    <property type="protein sequence ID" value="OXU19682.1"/>
    <property type="molecule type" value="Genomic_DNA"/>
</dbReference>
<feature type="region of interest" description="Disordered" evidence="1">
    <location>
        <begin position="1"/>
        <end position="44"/>
    </location>
</feature>
<reference evidence="2 3" key="1">
    <citation type="journal article" date="2017" name="Curr. Biol.">
        <title>The Evolution of Venom by Co-option of Single-Copy Genes.</title>
        <authorList>
            <person name="Martinson E.O."/>
            <person name="Mrinalini"/>
            <person name="Kelkar Y.D."/>
            <person name="Chang C.H."/>
            <person name="Werren J.H."/>
        </authorList>
    </citation>
    <scope>NUCLEOTIDE SEQUENCE [LARGE SCALE GENOMIC DNA]</scope>
    <source>
        <strain evidence="2 3">Alberta</strain>
        <tissue evidence="2">Whole body</tissue>
    </source>
</reference>
<sequence length="128" mass="14572">MDKYRLQRSDPAIRTPKTTRYNRRRRRQDIRDDSSDSSIENERWRNNYAAVKNLLYDADDASGNEESSERNQSLSTDSSQPASEPGSFENENGSNISHDNAIPLIDNGMLNDGSPSYESEDELEVIIL</sequence>
<feature type="compositionally biased region" description="Polar residues" evidence="1">
    <location>
        <begin position="70"/>
        <end position="82"/>
    </location>
</feature>
<evidence type="ECO:0000313" key="2">
    <source>
        <dbReference type="EMBL" id="OXU19682.1"/>
    </source>
</evidence>
<evidence type="ECO:0000313" key="3">
    <source>
        <dbReference type="Proteomes" id="UP000215335"/>
    </source>
</evidence>
<accession>A0A232EMY3</accession>
<dbReference type="AlphaFoldDB" id="A0A232EMY3"/>
<keyword evidence="3" id="KW-1185">Reference proteome</keyword>
<evidence type="ECO:0000256" key="1">
    <source>
        <dbReference type="SAM" id="MobiDB-lite"/>
    </source>
</evidence>
<organism evidence="2 3">
    <name type="scientific">Trichomalopsis sarcophagae</name>
    <dbReference type="NCBI Taxonomy" id="543379"/>
    <lineage>
        <taxon>Eukaryota</taxon>
        <taxon>Metazoa</taxon>
        <taxon>Ecdysozoa</taxon>
        <taxon>Arthropoda</taxon>
        <taxon>Hexapoda</taxon>
        <taxon>Insecta</taxon>
        <taxon>Pterygota</taxon>
        <taxon>Neoptera</taxon>
        <taxon>Endopterygota</taxon>
        <taxon>Hymenoptera</taxon>
        <taxon>Apocrita</taxon>
        <taxon>Proctotrupomorpha</taxon>
        <taxon>Chalcidoidea</taxon>
        <taxon>Pteromalidae</taxon>
        <taxon>Pteromalinae</taxon>
        <taxon>Trichomalopsis</taxon>
    </lineage>
</organism>
<feature type="compositionally biased region" description="Basic and acidic residues" evidence="1">
    <location>
        <begin position="29"/>
        <end position="44"/>
    </location>
</feature>
<protein>
    <submittedName>
        <fullName evidence="2">Uncharacterized protein</fullName>
    </submittedName>
</protein>
<gene>
    <name evidence="2" type="ORF">TSAR_016198</name>
</gene>
<dbReference type="Proteomes" id="UP000215335">
    <property type="component" value="Unassembled WGS sequence"/>
</dbReference>
<comment type="caution">
    <text evidence="2">The sequence shown here is derived from an EMBL/GenBank/DDBJ whole genome shotgun (WGS) entry which is preliminary data.</text>
</comment>
<feature type="compositionally biased region" description="Polar residues" evidence="1">
    <location>
        <begin position="89"/>
        <end position="98"/>
    </location>
</feature>
<feature type="region of interest" description="Disordered" evidence="1">
    <location>
        <begin position="56"/>
        <end position="122"/>
    </location>
</feature>